<gene>
    <name evidence="2" type="ORF">J2W49_000240</name>
</gene>
<keyword evidence="3" id="KW-1185">Reference proteome</keyword>
<reference evidence="2 3" key="1">
    <citation type="submission" date="2023-07" db="EMBL/GenBank/DDBJ databases">
        <title>Sorghum-associated microbial communities from plants grown in Nebraska, USA.</title>
        <authorList>
            <person name="Schachtman D."/>
        </authorList>
    </citation>
    <scope>NUCLEOTIDE SEQUENCE [LARGE SCALE GENOMIC DNA]</scope>
    <source>
        <strain evidence="2 3">4249</strain>
    </source>
</reference>
<accession>A0ABU1WGV0</accession>
<organism evidence="2 3">
    <name type="scientific">Hydrogenophaga palleronii</name>
    <dbReference type="NCBI Taxonomy" id="65655"/>
    <lineage>
        <taxon>Bacteria</taxon>
        <taxon>Pseudomonadati</taxon>
        <taxon>Pseudomonadota</taxon>
        <taxon>Betaproteobacteria</taxon>
        <taxon>Burkholderiales</taxon>
        <taxon>Comamonadaceae</taxon>
        <taxon>Hydrogenophaga</taxon>
    </lineage>
</organism>
<feature type="transmembrane region" description="Helical" evidence="1">
    <location>
        <begin position="160"/>
        <end position="180"/>
    </location>
</feature>
<keyword evidence="1" id="KW-1133">Transmembrane helix</keyword>
<keyword evidence="1" id="KW-0472">Membrane</keyword>
<evidence type="ECO:0000256" key="1">
    <source>
        <dbReference type="SAM" id="Phobius"/>
    </source>
</evidence>
<comment type="caution">
    <text evidence="2">The sequence shown here is derived from an EMBL/GenBank/DDBJ whole genome shotgun (WGS) entry which is preliminary data.</text>
</comment>
<protein>
    <submittedName>
        <fullName evidence="2">Uncharacterized protein</fullName>
    </submittedName>
</protein>
<dbReference type="EMBL" id="JAVDWU010000001">
    <property type="protein sequence ID" value="MDR7148312.1"/>
    <property type="molecule type" value="Genomic_DNA"/>
</dbReference>
<sequence>MPLELTQIDWVGGRPAGEIVQDFRLIQPLNIQDADILERDLSEPFCVNLLMANYANRRNRGTFAVSVSTVDVRQVKTVQAAEVLDNQYEKVCFEDLRFHQIYRKPATLEIAGVDGVPGRSVTAWLSSSPIGERVQINGAPTDLTLVHSIVLLKDTEKYQYNAYLLMLFASLLVGLILTAVRNREAI</sequence>
<evidence type="ECO:0000313" key="2">
    <source>
        <dbReference type="EMBL" id="MDR7148312.1"/>
    </source>
</evidence>
<dbReference type="RefSeq" id="WP_310310704.1">
    <property type="nucleotide sequence ID" value="NZ_JAVDWU010000001.1"/>
</dbReference>
<evidence type="ECO:0000313" key="3">
    <source>
        <dbReference type="Proteomes" id="UP001265700"/>
    </source>
</evidence>
<proteinExistence type="predicted"/>
<name>A0ABU1WGV0_9BURK</name>
<dbReference type="Proteomes" id="UP001265700">
    <property type="component" value="Unassembled WGS sequence"/>
</dbReference>
<keyword evidence="1" id="KW-0812">Transmembrane</keyword>